<dbReference type="PANTHER" id="PTHR43877:SF2">
    <property type="entry name" value="AMINOALKYLPHOSPHONATE N-ACETYLTRANSFERASE-RELATED"/>
    <property type="match status" value="1"/>
</dbReference>
<keyword evidence="2" id="KW-0012">Acyltransferase</keyword>
<dbReference type="PROSITE" id="PS51186">
    <property type="entry name" value="GNAT"/>
    <property type="match status" value="1"/>
</dbReference>
<evidence type="ECO:0000313" key="4">
    <source>
        <dbReference type="EMBL" id="RQX06247.1"/>
    </source>
</evidence>
<dbReference type="Proteomes" id="UP000282312">
    <property type="component" value="Unassembled WGS sequence"/>
</dbReference>
<comment type="caution">
    <text evidence="4">The sequence shown here is derived from an EMBL/GenBank/DDBJ whole genome shotgun (WGS) entry which is preliminary data.</text>
</comment>
<dbReference type="SUPFAM" id="SSF55729">
    <property type="entry name" value="Acyl-CoA N-acyltransferases (Nat)"/>
    <property type="match status" value="1"/>
</dbReference>
<accession>A0A3N9XI33</accession>
<name>A0A3N9XI33_9ACTN</name>
<dbReference type="Gene3D" id="3.40.630.30">
    <property type="match status" value="1"/>
</dbReference>
<evidence type="ECO:0000256" key="1">
    <source>
        <dbReference type="ARBA" id="ARBA00022679"/>
    </source>
</evidence>
<dbReference type="InterPro" id="IPR050832">
    <property type="entry name" value="Bact_Acetyltransf"/>
</dbReference>
<dbReference type="AlphaFoldDB" id="A0A3N9XI33"/>
<proteinExistence type="predicted"/>
<keyword evidence="1 4" id="KW-0808">Transferase</keyword>
<reference evidence="4 5" key="1">
    <citation type="submission" date="2018-05" db="EMBL/GenBank/DDBJ databases">
        <title>Micromonospora from Atacama Desert.</title>
        <authorList>
            <person name="Carro L."/>
            <person name="Goodfellow M."/>
            <person name="Klenk H.-P."/>
        </authorList>
    </citation>
    <scope>NUCLEOTIDE SEQUENCE [LARGE SCALE GENOMIC DNA]</scope>
    <source>
        <strain evidence="4 5">LB39</strain>
    </source>
</reference>
<organism evidence="4 5">
    <name type="scientific">Micromonospora inaquosa</name>
    <dbReference type="NCBI Taxonomy" id="2203716"/>
    <lineage>
        <taxon>Bacteria</taxon>
        <taxon>Bacillati</taxon>
        <taxon>Actinomycetota</taxon>
        <taxon>Actinomycetes</taxon>
        <taxon>Micromonosporales</taxon>
        <taxon>Micromonosporaceae</taxon>
        <taxon>Micromonospora</taxon>
    </lineage>
</organism>
<dbReference type="InterPro" id="IPR000182">
    <property type="entry name" value="GNAT_dom"/>
</dbReference>
<protein>
    <submittedName>
        <fullName evidence="4">N-acetyltransferase</fullName>
    </submittedName>
</protein>
<evidence type="ECO:0000256" key="2">
    <source>
        <dbReference type="ARBA" id="ARBA00023315"/>
    </source>
</evidence>
<dbReference type="InterPro" id="IPR016181">
    <property type="entry name" value="Acyl_CoA_acyltransferase"/>
</dbReference>
<keyword evidence="5" id="KW-1185">Reference proteome</keyword>
<dbReference type="CDD" id="cd04301">
    <property type="entry name" value="NAT_SF"/>
    <property type="match status" value="1"/>
</dbReference>
<gene>
    <name evidence="4" type="ORF">DLJ59_05440</name>
</gene>
<dbReference type="PANTHER" id="PTHR43877">
    <property type="entry name" value="AMINOALKYLPHOSPHONATE N-ACETYLTRANSFERASE-RELATED-RELATED"/>
    <property type="match status" value="1"/>
</dbReference>
<evidence type="ECO:0000259" key="3">
    <source>
        <dbReference type="PROSITE" id="PS51186"/>
    </source>
</evidence>
<dbReference type="Pfam" id="PF00583">
    <property type="entry name" value="Acetyltransf_1"/>
    <property type="match status" value="1"/>
</dbReference>
<dbReference type="EMBL" id="QGSZ01000140">
    <property type="protein sequence ID" value="RQX06247.1"/>
    <property type="molecule type" value="Genomic_DNA"/>
</dbReference>
<evidence type="ECO:0000313" key="5">
    <source>
        <dbReference type="Proteomes" id="UP000282312"/>
    </source>
</evidence>
<feature type="domain" description="N-acetyltransferase" evidence="3">
    <location>
        <begin position="18"/>
        <end position="177"/>
    </location>
</feature>
<dbReference type="OrthoDB" id="9790865at2"/>
<dbReference type="GO" id="GO:0016747">
    <property type="term" value="F:acyltransferase activity, transferring groups other than amino-acyl groups"/>
    <property type="evidence" value="ECO:0007669"/>
    <property type="project" value="InterPro"/>
</dbReference>
<sequence>MILDLLDLTCDASAVTDFGIRAATSADFEFLVDMLVEAMNWLPDRNWPREEILANPALAHYVTGWMQPNDFGLVAVDPVDRPVGAAWFRYLTAADPGYGYVSDDVPELTIGVVESWRGRGVGRMLLRAVLDTARERGIRTVSLSVERANFAARLYAAEGFRTVESFKDADTMVAEIGA</sequence>